<organism evidence="4 5">
    <name type="scientific">Cymbomonas tetramitiformis</name>
    <dbReference type="NCBI Taxonomy" id="36881"/>
    <lineage>
        <taxon>Eukaryota</taxon>
        <taxon>Viridiplantae</taxon>
        <taxon>Chlorophyta</taxon>
        <taxon>Pyramimonadophyceae</taxon>
        <taxon>Pyramimonadales</taxon>
        <taxon>Pyramimonadaceae</taxon>
        <taxon>Cymbomonas</taxon>
    </lineage>
</organism>
<proteinExistence type="predicted"/>
<gene>
    <name evidence="4" type="ORF">CYMTET_38848</name>
</gene>
<dbReference type="InterPro" id="IPR002885">
    <property type="entry name" value="PPR_rpt"/>
</dbReference>
<evidence type="ECO:0000259" key="3">
    <source>
        <dbReference type="Pfam" id="PF17177"/>
    </source>
</evidence>
<dbReference type="GO" id="GO:1990904">
    <property type="term" value="C:ribonucleoprotein complex"/>
    <property type="evidence" value="ECO:0007669"/>
    <property type="project" value="InterPro"/>
</dbReference>
<evidence type="ECO:0000256" key="1">
    <source>
        <dbReference type="ARBA" id="ARBA00022737"/>
    </source>
</evidence>
<evidence type="ECO:0000313" key="5">
    <source>
        <dbReference type="Proteomes" id="UP001190700"/>
    </source>
</evidence>
<dbReference type="InterPro" id="IPR011990">
    <property type="entry name" value="TPR-like_helical_dom_sf"/>
</dbReference>
<accession>A0AAE0CD95</accession>
<name>A0AAE0CD95_9CHLO</name>
<dbReference type="EMBL" id="LGRX02025811">
    <property type="protein sequence ID" value="KAK3251820.1"/>
    <property type="molecule type" value="Genomic_DNA"/>
</dbReference>
<dbReference type="Gene3D" id="1.25.40.10">
    <property type="entry name" value="Tetratricopeptide repeat domain"/>
    <property type="match status" value="1"/>
</dbReference>
<dbReference type="InterPro" id="IPR033443">
    <property type="entry name" value="PROP1-like_PPR_dom"/>
</dbReference>
<dbReference type="PANTHER" id="PTHR47936">
    <property type="entry name" value="PPR_LONG DOMAIN-CONTAINING PROTEIN"/>
    <property type="match status" value="1"/>
</dbReference>
<dbReference type="GO" id="GO:0000372">
    <property type="term" value="P:Group I intron splicing"/>
    <property type="evidence" value="ECO:0007669"/>
    <property type="project" value="InterPro"/>
</dbReference>
<feature type="domain" description="PROP1-like PPR" evidence="3">
    <location>
        <begin position="11"/>
        <end position="95"/>
    </location>
</feature>
<evidence type="ECO:0000313" key="4">
    <source>
        <dbReference type="EMBL" id="KAK3251820.1"/>
    </source>
</evidence>
<dbReference type="Proteomes" id="UP001190700">
    <property type="component" value="Unassembled WGS sequence"/>
</dbReference>
<protein>
    <recommendedName>
        <fullName evidence="3">PROP1-like PPR domain-containing protein</fullName>
    </recommendedName>
</protein>
<feature type="repeat" description="PPR" evidence="2">
    <location>
        <begin position="9"/>
        <end position="43"/>
    </location>
</feature>
<sequence>MRAKHIAFDTNTYEILLKSCASSSQQQLAFELYGEMRQKGVPATPAAYHALFQACLQEGNERSRALHYYSEMKADGVSSGLEAVRVLLRVCAAEKPLQAGPMHAIHQDAHAAGLALNAECWQLVFSVLAQSKAPTRRSGAWLGGMVHDSRESEECGVGGVWVRARGDHGERQGMVLQGRLSVEE</sequence>
<comment type="caution">
    <text evidence="4">The sequence shown here is derived from an EMBL/GenBank/DDBJ whole genome shotgun (WGS) entry which is preliminary data.</text>
</comment>
<keyword evidence="1" id="KW-0677">Repeat</keyword>
<dbReference type="Pfam" id="PF17177">
    <property type="entry name" value="PPR_long"/>
    <property type="match status" value="1"/>
</dbReference>
<dbReference type="PANTHER" id="PTHR47936:SF1">
    <property type="entry name" value="PENTATRICOPEPTIDE REPEAT-CONTAINING PROTEIN GUN1, CHLOROPLASTIC"/>
    <property type="match status" value="1"/>
</dbReference>
<evidence type="ECO:0000256" key="2">
    <source>
        <dbReference type="PROSITE-ProRule" id="PRU00708"/>
    </source>
</evidence>
<keyword evidence="5" id="KW-1185">Reference proteome</keyword>
<reference evidence="4 5" key="1">
    <citation type="journal article" date="2015" name="Genome Biol. Evol.">
        <title>Comparative Genomics of a Bacterivorous Green Alga Reveals Evolutionary Causalities and Consequences of Phago-Mixotrophic Mode of Nutrition.</title>
        <authorList>
            <person name="Burns J.A."/>
            <person name="Paasch A."/>
            <person name="Narechania A."/>
            <person name="Kim E."/>
        </authorList>
    </citation>
    <scope>NUCLEOTIDE SEQUENCE [LARGE SCALE GENOMIC DNA]</scope>
    <source>
        <strain evidence="4 5">PLY_AMNH</strain>
    </source>
</reference>
<dbReference type="AlphaFoldDB" id="A0AAE0CD95"/>
<dbReference type="PROSITE" id="PS51375">
    <property type="entry name" value="PPR"/>
    <property type="match status" value="1"/>
</dbReference>